<evidence type="ECO:0000256" key="1">
    <source>
        <dbReference type="SAM" id="Phobius"/>
    </source>
</evidence>
<sequence>MRALLGNLRLIGVLILAFMVVAVDFTSYVLSVVGDLFFVGALVALAWPALNNKAASE</sequence>
<evidence type="ECO:0000313" key="3">
    <source>
        <dbReference type="Proteomes" id="UP000321126"/>
    </source>
</evidence>
<keyword evidence="1" id="KW-1133">Transmembrane helix</keyword>
<organism evidence="2 3">
    <name type="scientific">Serratia marcescens</name>
    <dbReference type="NCBI Taxonomy" id="615"/>
    <lineage>
        <taxon>Bacteria</taxon>
        <taxon>Pseudomonadati</taxon>
        <taxon>Pseudomonadota</taxon>
        <taxon>Gammaproteobacteria</taxon>
        <taxon>Enterobacterales</taxon>
        <taxon>Yersiniaceae</taxon>
        <taxon>Serratia</taxon>
    </lineage>
</organism>
<gene>
    <name evidence="2" type="ORF">FOT62_16605</name>
</gene>
<dbReference type="Pfam" id="PF13064">
    <property type="entry name" value="DUF3927"/>
    <property type="match status" value="1"/>
</dbReference>
<dbReference type="InterPro" id="IPR025169">
    <property type="entry name" value="DUF3927"/>
</dbReference>
<reference evidence="2 3" key="1">
    <citation type="submission" date="2019-07" db="EMBL/GenBank/DDBJ databases">
        <title>Serratia strains were isolated from fresh produce.</title>
        <authorList>
            <person name="Cho G.-S."/>
            <person name="Stein M."/>
            <person name="Lee W."/>
            <person name="Suh S.H."/>
            <person name="Franz C.M.A.P."/>
        </authorList>
    </citation>
    <scope>NUCLEOTIDE SEQUENCE [LARGE SCALE GENOMIC DNA]</scope>
    <source>
        <strain evidence="2 3">S16</strain>
    </source>
</reference>
<proteinExistence type="predicted"/>
<comment type="caution">
    <text evidence="2">The sequence shown here is derived from an EMBL/GenBank/DDBJ whole genome shotgun (WGS) entry which is preliminary data.</text>
</comment>
<dbReference type="EMBL" id="VOUQ01000008">
    <property type="protein sequence ID" value="TXE32375.1"/>
    <property type="molecule type" value="Genomic_DNA"/>
</dbReference>
<evidence type="ECO:0000313" key="2">
    <source>
        <dbReference type="EMBL" id="TXE32375.1"/>
    </source>
</evidence>
<accession>A0A5C7CHK7</accession>
<protein>
    <submittedName>
        <fullName evidence="2">DUF3927 domain-containing protein</fullName>
    </submittedName>
</protein>
<dbReference type="AlphaFoldDB" id="A0A5C7CHK7"/>
<keyword evidence="1" id="KW-0812">Transmembrane</keyword>
<keyword evidence="1" id="KW-0472">Membrane</keyword>
<dbReference type="Proteomes" id="UP000321126">
    <property type="component" value="Unassembled WGS sequence"/>
</dbReference>
<feature type="transmembrane region" description="Helical" evidence="1">
    <location>
        <begin position="32"/>
        <end position="50"/>
    </location>
</feature>
<name>A0A5C7CHK7_SERMA</name>
<dbReference type="RefSeq" id="WP_072265536.1">
    <property type="nucleotide sequence ID" value="NZ_CAMKJO010000001.1"/>
</dbReference>